<dbReference type="Proteomes" id="UP000002484">
    <property type="component" value="Chromosome"/>
</dbReference>
<dbReference type="eggNOG" id="COG0671">
    <property type="taxonomic scope" value="Bacteria"/>
</dbReference>
<dbReference type="InParanoid" id="E3JAH2"/>
<evidence type="ECO:0000313" key="9">
    <source>
        <dbReference type="Proteomes" id="UP000002484"/>
    </source>
</evidence>
<evidence type="ECO:0000259" key="7">
    <source>
        <dbReference type="Pfam" id="PF14378"/>
    </source>
</evidence>
<feature type="transmembrane region" description="Helical" evidence="6">
    <location>
        <begin position="265"/>
        <end position="286"/>
    </location>
</feature>
<dbReference type="PANTHER" id="PTHR31310">
    <property type="match status" value="1"/>
</dbReference>
<keyword evidence="3 6" id="KW-1133">Transmembrane helix</keyword>
<sequence length="352" mass="37447">MVIATNDVAGSAQPPPRPEGARAGSGPAPAGEPGQKPGERPDPKATPAAADRVAAERLPRWWVEIPAIASLYGLYTGIRGLKSDDLAGADRTARRLLHLEQVTHLNPEHPLNNFLVHATVLAVPACYFYATLHYILTPVVLAWMYRRNPAHYRRARSTILLTTILGLVGFWLLPTTPPRLLHGAGFHDTMAQVSDWGWWDDDASAPRGLGGLTNQYAAMPSLHCAWALWCGFLIARHARRPVIRVLGASYPVLTTLVVMSTGNHYFFDAVGGIVDLVLAAGIVLLVGRVARRRPTPEPGAGAGPAAPQQAGAQVPSQGLAAVAAHPPGRMPIGGRRPAWSPRLAAVPGPAPG</sequence>
<dbReference type="GO" id="GO:0016020">
    <property type="term" value="C:membrane"/>
    <property type="evidence" value="ECO:0007669"/>
    <property type="project" value="UniProtKB-SubCell"/>
</dbReference>
<dbReference type="CDD" id="cd03386">
    <property type="entry name" value="PAP2_Aur1_like"/>
    <property type="match status" value="1"/>
</dbReference>
<reference evidence="8 9" key="1">
    <citation type="submission" date="2010-10" db="EMBL/GenBank/DDBJ databases">
        <title>Complete sequence of Frankia sp. EuI1c.</title>
        <authorList>
            <consortium name="US DOE Joint Genome Institute"/>
            <person name="Lucas S."/>
            <person name="Copeland A."/>
            <person name="Lapidus A."/>
            <person name="Cheng J.-F."/>
            <person name="Bruce D."/>
            <person name="Goodwin L."/>
            <person name="Pitluck S."/>
            <person name="Chertkov O."/>
            <person name="Detter J.C."/>
            <person name="Han C."/>
            <person name="Tapia R."/>
            <person name="Land M."/>
            <person name="Hauser L."/>
            <person name="Jeffries C."/>
            <person name="Kyrpides N."/>
            <person name="Ivanova N."/>
            <person name="Mikhailova N."/>
            <person name="Beauchemin N."/>
            <person name="Sen A."/>
            <person name="Sur S.A."/>
            <person name="Gtari M."/>
            <person name="Wall L."/>
            <person name="Tisa L."/>
            <person name="Woyke T."/>
        </authorList>
    </citation>
    <scope>NUCLEOTIDE SEQUENCE [LARGE SCALE GENOMIC DNA]</scope>
    <source>
        <strain evidence="9">DSM 45817 / CECT 9037 / EuI1c</strain>
    </source>
</reference>
<dbReference type="KEGG" id="fri:FraEuI1c_2998"/>
<evidence type="ECO:0000256" key="3">
    <source>
        <dbReference type="ARBA" id="ARBA00022989"/>
    </source>
</evidence>
<dbReference type="Pfam" id="PF14378">
    <property type="entry name" value="PAP2_3"/>
    <property type="match status" value="1"/>
</dbReference>
<dbReference type="OrthoDB" id="5241565at2"/>
<keyword evidence="2 6" id="KW-0812">Transmembrane</keyword>
<feature type="region of interest" description="Disordered" evidence="5">
    <location>
        <begin position="1"/>
        <end position="50"/>
    </location>
</feature>
<evidence type="ECO:0000256" key="2">
    <source>
        <dbReference type="ARBA" id="ARBA00022692"/>
    </source>
</evidence>
<dbReference type="STRING" id="298654.FraEuI1c_2998"/>
<feature type="transmembrane region" description="Helical" evidence="6">
    <location>
        <begin position="242"/>
        <end position="259"/>
    </location>
</feature>
<dbReference type="InterPro" id="IPR052185">
    <property type="entry name" value="IPC_Synthase-Related"/>
</dbReference>
<comment type="subcellular location">
    <subcellularLocation>
        <location evidence="1">Membrane</location>
        <topology evidence="1">Multi-pass membrane protein</topology>
    </subcellularLocation>
</comment>
<feature type="transmembrane region" description="Helical" evidence="6">
    <location>
        <begin position="157"/>
        <end position="173"/>
    </location>
</feature>
<dbReference type="PANTHER" id="PTHR31310:SF7">
    <property type="entry name" value="PA-PHOSPHATASE RELATED-FAMILY PROTEIN DDB_G0268928"/>
    <property type="match status" value="1"/>
</dbReference>
<accession>E3JAH2</accession>
<keyword evidence="4 6" id="KW-0472">Membrane</keyword>
<feature type="compositionally biased region" description="Low complexity" evidence="5">
    <location>
        <begin position="21"/>
        <end position="35"/>
    </location>
</feature>
<dbReference type="AlphaFoldDB" id="E3JAH2"/>
<proteinExistence type="predicted"/>
<keyword evidence="9" id="KW-1185">Reference proteome</keyword>
<name>E3JAH2_PSEI1</name>
<organism evidence="8 9">
    <name type="scientific">Pseudofrankia inefficax (strain DSM 45817 / CECT 9037 / DDB 130130 / EuI1c)</name>
    <name type="common">Frankia inefficax</name>
    <dbReference type="NCBI Taxonomy" id="298654"/>
    <lineage>
        <taxon>Bacteria</taxon>
        <taxon>Bacillati</taxon>
        <taxon>Actinomycetota</taxon>
        <taxon>Actinomycetes</taxon>
        <taxon>Frankiales</taxon>
        <taxon>Frankiaceae</taxon>
        <taxon>Pseudofrankia</taxon>
    </lineage>
</organism>
<feature type="transmembrane region" description="Helical" evidence="6">
    <location>
        <begin position="216"/>
        <end position="235"/>
    </location>
</feature>
<dbReference type="InterPro" id="IPR026841">
    <property type="entry name" value="Aur1/Ipt1"/>
</dbReference>
<evidence type="ECO:0000256" key="6">
    <source>
        <dbReference type="SAM" id="Phobius"/>
    </source>
</evidence>
<protein>
    <recommendedName>
        <fullName evidence="7">Inositolphosphotransferase Aur1/Ipt1 domain-containing protein</fullName>
    </recommendedName>
</protein>
<gene>
    <name evidence="8" type="ordered locus">FraEuI1c_2998</name>
</gene>
<feature type="region of interest" description="Disordered" evidence="5">
    <location>
        <begin position="295"/>
        <end position="352"/>
    </location>
</feature>
<evidence type="ECO:0000256" key="5">
    <source>
        <dbReference type="SAM" id="MobiDB-lite"/>
    </source>
</evidence>
<feature type="compositionally biased region" description="Low complexity" evidence="5">
    <location>
        <begin position="326"/>
        <end position="337"/>
    </location>
</feature>
<feature type="domain" description="Inositolphosphotransferase Aur1/Ipt1" evidence="7">
    <location>
        <begin position="95"/>
        <end position="280"/>
    </location>
</feature>
<evidence type="ECO:0000256" key="4">
    <source>
        <dbReference type="ARBA" id="ARBA00023136"/>
    </source>
</evidence>
<dbReference type="EMBL" id="CP002299">
    <property type="protein sequence ID" value="ADP81023.1"/>
    <property type="molecule type" value="Genomic_DNA"/>
</dbReference>
<dbReference type="HOGENOM" id="CLU_056733_0_0_11"/>
<feature type="compositionally biased region" description="Low complexity" evidence="5">
    <location>
        <begin position="303"/>
        <end position="313"/>
    </location>
</feature>
<evidence type="ECO:0000313" key="8">
    <source>
        <dbReference type="EMBL" id="ADP81023.1"/>
    </source>
</evidence>
<dbReference type="RefSeq" id="WP_013424141.1">
    <property type="nucleotide sequence ID" value="NC_014666.1"/>
</dbReference>
<evidence type="ECO:0000256" key="1">
    <source>
        <dbReference type="ARBA" id="ARBA00004141"/>
    </source>
</evidence>